<dbReference type="InterPro" id="IPR038084">
    <property type="entry name" value="PduO/GlcC-like_sf"/>
</dbReference>
<dbReference type="Proteomes" id="UP000027219">
    <property type="component" value="Unassembled WGS sequence"/>
</dbReference>
<dbReference type="PANTHER" id="PTHR34309">
    <property type="entry name" value="SLR1406 PROTEIN"/>
    <property type="match status" value="1"/>
</dbReference>
<proteinExistence type="predicted"/>
<dbReference type="InterPro" id="IPR052517">
    <property type="entry name" value="GlcG_carb_metab_protein"/>
</dbReference>
<keyword evidence="2" id="KW-1185">Reference proteome</keyword>
<dbReference type="OrthoDB" id="9800768at2"/>
<reference evidence="1 2" key="1">
    <citation type="submission" date="2014-02" db="EMBL/GenBank/DDBJ databases">
        <title>Vibrio fortis Dalian14 Genome Sequencing.</title>
        <authorList>
            <person name="Wang Y."/>
            <person name="Song L."/>
            <person name="Liu G."/>
            <person name="Ding J."/>
        </authorList>
    </citation>
    <scope>NUCLEOTIDE SEQUENCE [LARGE SCALE GENOMIC DNA]</scope>
    <source>
        <strain evidence="1 2">Dalian14</strain>
    </source>
</reference>
<dbReference type="RefSeq" id="WP_032548860.1">
    <property type="nucleotide sequence ID" value="NZ_JFFR01000002.1"/>
</dbReference>
<dbReference type="STRING" id="212667.VFDL14_03975"/>
<dbReference type="EMBL" id="JFFR01000002">
    <property type="protein sequence ID" value="KDN29908.1"/>
    <property type="molecule type" value="Genomic_DNA"/>
</dbReference>
<evidence type="ECO:0008006" key="3">
    <source>
        <dbReference type="Google" id="ProtNLM"/>
    </source>
</evidence>
<sequence>MLTLNKAQQAVAMAIEIATQNHQQIAVAVCDTHGELVSFAKMDDVSVQAGLLAKSKAYTSARDRQPSGNLGEWARATGKDIGYWNDPNITGFKGGVPIVVEGRVIGAIGISGLSEEEDELLAMSSISELDL</sequence>
<evidence type="ECO:0000313" key="1">
    <source>
        <dbReference type="EMBL" id="KDN29908.1"/>
    </source>
</evidence>
<evidence type="ECO:0000313" key="2">
    <source>
        <dbReference type="Proteomes" id="UP000027219"/>
    </source>
</evidence>
<dbReference type="PANTHER" id="PTHR34309:SF1">
    <property type="entry name" value="PROTEIN GLCG"/>
    <property type="match status" value="1"/>
</dbReference>
<dbReference type="Pfam" id="PF03928">
    <property type="entry name" value="HbpS-like"/>
    <property type="match status" value="1"/>
</dbReference>
<organism evidence="1 2">
    <name type="scientific">Vibrio fortis</name>
    <dbReference type="NCBI Taxonomy" id="212667"/>
    <lineage>
        <taxon>Bacteria</taxon>
        <taxon>Pseudomonadati</taxon>
        <taxon>Pseudomonadota</taxon>
        <taxon>Gammaproteobacteria</taxon>
        <taxon>Vibrionales</taxon>
        <taxon>Vibrionaceae</taxon>
        <taxon>Vibrio</taxon>
    </lineage>
</organism>
<protein>
    <recommendedName>
        <fullName evidence="3">Heme-binding protein</fullName>
    </recommendedName>
</protein>
<dbReference type="InterPro" id="IPR005624">
    <property type="entry name" value="PduO/GlcC-like"/>
</dbReference>
<dbReference type="Gene3D" id="3.30.450.150">
    <property type="entry name" value="Haem-degrading domain"/>
    <property type="match status" value="1"/>
</dbReference>
<gene>
    <name evidence="1" type="ORF">VFDL14_03975</name>
</gene>
<name>A0A066V047_9VIBR</name>
<dbReference type="SUPFAM" id="SSF143744">
    <property type="entry name" value="GlcG-like"/>
    <property type="match status" value="1"/>
</dbReference>
<comment type="caution">
    <text evidence="1">The sequence shown here is derived from an EMBL/GenBank/DDBJ whole genome shotgun (WGS) entry which is preliminary data.</text>
</comment>
<dbReference type="AlphaFoldDB" id="A0A066V047"/>
<accession>A0A066V047</accession>